<sequence>MGKKSIYLFLSCLSLVLLTGCWDQVQIERRGFVIGTAIDLSESGDLSTQTKRDSSFALTYQFVAPGEIGVKSQGQGGQQKPFFNVTAHGSNIFDITRGMATKTSRTPYLGHLQLIVISSEVAKKPHAFANILDVFLRDHEMRRTVKVLVASDKAKNVLDFKSTTEKLPAVHIDSVTENAHKNVAIAPPLQIGDVHEYLLVERSIAIPVISMSKQNKPKIERAAVYHGSSHKMVDVLSEEETRGLNLIKGQVEGGAITVNVQDSSVVYEIRRAKAKIKAKVKGKDDIQFTITIETEGKIAESFANIDYTDPTNISMVEKKVEEELNRLANVSIEKMHKDLQVDAFDFGRYIKRSDYDLWQSIKGDWDAGENYFAKSTITVQTDAVIRSEGSVIETER</sequence>
<organism evidence="10 11">
    <name type="scientific">Halobacillus shinanisalinarum</name>
    <dbReference type="NCBI Taxonomy" id="2932258"/>
    <lineage>
        <taxon>Bacteria</taxon>
        <taxon>Bacillati</taxon>
        <taxon>Bacillota</taxon>
        <taxon>Bacilli</taxon>
        <taxon>Bacillales</taxon>
        <taxon>Bacillaceae</taxon>
        <taxon>Halobacillus</taxon>
    </lineage>
</organism>
<keyword evidence="7" id="KW-0449">Lipoprotein</keyword>
<dbReference type="InterPro" id="IPR008844">
    <property type="entry name" value="Spore_GerAC-like"/>
</dbReference>
<dbReference type="Pfam" id="PF05504">
    <property type="entry name" value="Spore_GerAC"/>
    <property type="match status" value="1"/>
</dbReference>
<evidence type="ECO:0000256" key="6">
    <source>
        <dbReference type="ARBA" id="ARBA00023139"/>
    </source>
</evidence>
<evidence type="ECO:0000256" key="1">
    <source>
        <dbReference type="ARBA" id="ARBA00004635"/>
    </source>
</evidence>
<dbReference type="InterPro" id="IPR046953">
    <property type="entry name" value="Spore_GerAC-like_C"/>
</dbReference>
<gene>
    <name evidence="10" type="ORF">MUO14_21365</name>
</gene>
<keyword evidence="3" id="KW-0309">Germination</keyword>
<keyword evidence="6" id="KW-0564">Palmitate</keyword>
<reference evidence="10 11" key="1">
    <citation type="submission" date="2022-04" db="EMBL/GenBank/DDBJ databases">
        <title>Halobacillus sp. isolated from saltern.</title>
        <authorList>
            <person name="Won M."/>
            <person name="Lee C.-M."/>
            <person name="Woen H.-Y."/>
            <person name="Kwon S.-W."/>
        </authorList>
    </citation>
    <scope>NUCLEOTIDE SEQUENCE [LARGE SCALE GENOMIC DNA]</scope>
    <source>
        <strain evidence="10 11">SSTM10-2</strain>
    </source>
</reference>
<evidence type="ECO:0000259" key="8">
    <source>
        <dbReference type="Pfam" id="PF05504"/>
    </source>
</evidence>
<comment type="subcellular location">
    <subcellularLocation>
        <location evidence="1">Membrane</location>
        <topology evidence="1">Lipid-anchor</topology>
    </subcellularLocation>
</comment>
<protein>
    <submittedName>
        <fullName evidence="10">Ger(X)C family spore germination protein</fullName>
    </submittedName>
</protein>
<dbReference type="Pfam" id="PF25198">
    <property type="entry name" value="Spore_GerAC_N"/>
    <property type="match status" value="1"/>
</dbReference>
<proteinExistence type="inferred from homology"/>
<evidence type="ECO:0000256" key="2">
    <source>
        <dbReference type="ARBA" id="ARBA00007886"/>
    </source>
</evidence>
<evidence type="ECO:0000256" key="3">
    <source>
        <dbReference type="ARBA" id="ARBA00022544"/>
    </source>
</evidence>
<feature type="domain" description="Spore germination protein N-terminal" evidence="9">
    <location>
        <begin position="23"/>
        <end position="210"/>
    </location>
</feature>
<dbReference type="InterPro" id="IPR038501">
    <property type="entry name" value="Spore_GerAC_C_sf"/>
</dbReference>
<dbReference type="NCBIfam" id="TIGR02887">
    <property type="entry name" value="spore_ger_x_C"/>
    <property type="match status" value="1"/>
</dbReference>
<dbReference type="Gene3D" id="3.30.300.210">
    <property type="entry name" value="Nutrient germinant receptor protein C, domain 3"/>
    <property type="match status" value="1"/>
</dbReference>
<evidence type="ECO:0000313" key="10">
    <source>
        <dbReference type="EMBL" id="UOQ92921.1"/>
    </source>
</evidence>
<dbReference type="PANTHER" id="PTHR35789:SF1">
    <property type="entry name" value="SPORE GERMINATION PROTEIN B3"/>
    <property type="match status" value="1"/>
</dbReference>
<dbReference type="Proteomes" id="UP000831880">
    <property type="component" value="Chromosome"/>
</dbReference>
<comment type="similarity">
    <text evidence="2">Belongs to the GerABKC lipoprotein family.</text>
</comment>
<dbReference type="Gene3D" id="6.20.190.10">
    <property type="entry name" value="Nutrient germinant receptor protein C, domain 1"/>
    <property type="match status" value="1"/>
</dbReference>
<evidence type="ECO:0000256" key="4">
    <source>
        <dbReference type="ARBA" id="ARBA00022729"/>
    </source>
</evidence>
<name>A0ABY4GXL1_9BACI</name>
<evidence type="ECO:0000313" key="11">
    <source>
        <dbReference type="Proteomes" id="UP000831880"/>
    </source>
</evidence>
<dbReference type="EMBL" id="CP095074">
    <property type="protein sequence ID" value="UOQ92921.1"/>
    <property type="molecule type" value="Genomic_DNA"/>
</dbReference>
<keyword evidence="4" id="KW-0732">Signal</keyword>
<feature type="domain" description="Spore germination GerAC-like C-terminal" evidence="8">
    <location>
        <begin position="222"/>
        <end position="389"/>
    </location>
</feature>
<keyword evidence="5" id="KW-0472">Membrane</keyword>
<dbReference type="InterPro" id="IPR057336">
    <property type="entry name" value="GerAC_N"/>
</dbReference>
<keyword evidence="11" id="KW-1185">Reference proteome</keyword>
<evidence type="ECO:0000256" key="5">
    <source>
        <dbReference type="ARBA" id="ARBA00023136"/>
    </source>
</evidence>
<dbReference type="PANTHER" id="PTHR35789">
    <property type="entry name" value="SPORE GERMINATION PROTEIN B3"/>
    <property type="match status" value="1"/>
</dbReference>
<dbReference type="RefSeq" id="WP_244752525.1">
    <property type="nucleotide sequence ID" value="NZ_CP095074.1"/>
</dbReference>
<evidence type="ECO:0000256" key="7">
    <source>
        <dbReference type="ARBA" id="ARBA00023288"/>
    </source>
</evidence>
<dbReference type="PROSITE" id="PS51257">
    <property type="entry name" value="PROKAR_LIPOPROTEIN"/>
    <property type="match status" value="1"/>
</dbReference>
<accession>A0ABY4GXL1</accession>
<evidence type="ECO:0000259" key="9">
    <source>
        <dbReference type="Pfam" id="PF25198"/>
    </source>
</evidence>